<protein>
    <submittedName>
        <fullName evidence="2">Uncharacterized protein</fullName>
    </submittedName>
</protein>
<feature type="compositionally biased region" description="Basic and acidic residues" evidence="1">
    <location>
        <begin position="422"/>
        <end position="432"/>
    </location>
</feature>
<accession>A0A182WGV2</accession>
<proteinExistence type="predicted"/>
<dbReference type="VEuPathDB" id="VectorBase:AMIN009604"/>
<dbReference type="Proteomes" id="UP000075920">
    <property type="component" value="Unassembled WGS sequence"/>
</dbReference>
<evidence type="ECO:0000313" key="3">
    <source>
        <dbReference type="Proteomes" id="UP000075920"/>
    </source>
</evidence>
<sequence>MKLSPQLVTKKLASLASIPQIQLQLEEIRKILSHFIDPLQTSTKYDECYAETLNICENLIAKCDVTDRDTTVLLKILNTILEVVRRDHVSKRAVIASLAVIHLIMGNLYHLEVIHLHTILQEKLPYVCKYFNKMEHFGIMWSIVGIVYEFVGKYEYDQRAAVLTDILKGFDDATGQLADMLLWPPELFNTECRKFLNNIPGRKYYSLSARSAILGGRLILPRRGFEFISFNWNTNPLELSFNTFCFATEMHNVSEVNVDLKDITTMHIIEDPHEPRVICEYENKTEEGVPGYQLKINVLDNAELSELAMFITPLIKSVQYVQLSKPPASDNMSQENIIRHEKLYDNTVQLVDEINSDKQPTEPEETVHPMAVDEGRDEESIDADADSTFQPFDMQWKLNLIANSTKNKQLPKDPYDLAHMREEENEQRKEKASIGGMAKRGSQKKYTSAASGQRPRNINFSTPKKLRGSNVPTNFTIVNDEVSSIDGNSHDELLDSEGSDHTWEPYVMLSKTTTRGHSNPRGKKRLNNPSARVPAKRMSVKNNESSKKKPGTGRRTGPKTGKEQHYDDWSGTASAESSMQLNVAKKDRPCYKPNTTPPRTRGTYTRGRNNQQGTNYRCERLNSINTTTKMTTKVTTTKTTGVGIGSCTETGNSPTADTATQADASMTSSRENIPGPGTQQQVYTHTVEKRQEYCVRVQTNSICNTLTEGKRVEIRDLLYKMLEIVSPGSLVHSDC</sequence>
<dbReference type="AlphaFoldDB" id="A0A182WGV2"/>
<organism evidence="2 3">
    <name type="scientific">Anopheles minimus</name>
    <dbReference type="NCBI Taxonomy" id="112268"/>
    <lineage>
        <taxon>Eukaryota</taxon>
        <taxon>Metazoa</taxon>
        <taxon>Ecdysozoa</taxon>
        <taxon>Arthropoda</taxon>
        <taxon>Hexapoda</taxon>
        <taxon>Insecta</taxon>
        <taxon>Pterygota</taxon>
        <taxon>Neoptera</taxon>
        <taxon>Endopterygota</taxon>
        <taxon>Diptera</taxon>
        <taxon>Nematocera</taxon>
        <taxon>Culicoidea</taxon>
        <taxon>Culicidae</taxon>
        <taxon>Anophelinae</taxon>
        <taxon>Anopheles</taxon>
    </lineage>
</organism>
<reference evidence="2" key="2">
    <citation type="submission" date="2020-05" db="UniProtKB">
        <authorList>
            <consortium name="EnsemblMetazoa"/>
        </authorList>
    </citation>
    <scope>IDENTIFICATION</scope>
    <source>
        <strain evidence="2">MINIMUS1</strain>
    </source>
</reference>
<feature type="region of interest" description="Disordered" evidence="1">
    <location>
        <begin position="582"/>
        <end position="613"/>
    </location>
</feature>
<feature type="compositionally biased region" description="Polar residues" evidence="1">
    <location>
        <begin position="444"/>
        <end position="462"/>
    </location>
</feature>
<reference evidence="3" key="1">
    <citation type="submission" date="2013-03" db="EMBL/GenBank/DDBJ databases">
        <title>The Genome Sequence of Anopheles minimus MINIMUS1.</title>
        <authorList>
            <consortium name="The Broad Institute Genomics Platform"/>
            <person name="Neafsey D.E."/>
            <person name="Walton C."/>
            <person name="Walker B."/>
            <person name="Young S.K."/>
            <person name="Zeng Q."/>
            <person name="Gargeya S."/>
            <person name="Fitzgerald M."/>
            <person name="Haas B."/>
            <person name="Abouelleil A."/>
            <person name="Allen A.W."/>
            <person name="Alvarado L."/>
            <person name="Arachchi H.M."/>
            <person name="Berlin A.M."/>
            <person name="Chapman S.B."/>
            <person name="Gainer-Dewar J."/>
            <person name="Goldberg J."/>
            <person name="Griggs A."/>
            <person name="Gujja S."/>
            <person name="Hansen M."/>
            <person name="Howarth C."/>
            <person name="Imamovic A."/>
            <person name="Ireland A."/>
            <person name="Larimer J."/>
            <person name="McCowan C."/>
            <person name="Murphy C."/>
            <person name="Pearson M."/>
            <person name="Poon T.W."/>
            <person name="Priest M."/>
            <person name="Roberts A."/>
            <person name="Saif S."/>
            <person name="Shea T."/>
            <person name="Sisk P."/>
            <person name="Sykes S."/>
            <person name="Wortman J."/>
            <person name="Nusbaum C."/>
            <person name="Birren B."/>
        </authorList>
    </citation>
    <scope>NUCLEOTIDE SEQUENCE [LARGE SCALE GENOMIC DNA]</scope>
    <source>
        <strain evidence="3">MINIMUS1</strain>
    </source>
</reference>
<keyword evidence="3" id="KW-1185">Reference proteome</keyword>
<name>A0A182WGV2_9DIPT</name>
<evidence type="ECO:0000313" key="2">
    <source>
        <dbReference type="EnsemblMetazoa" id="AMIN009604-PA"/>
    </source>
</evidence>
<feature type="region of interest" description="Disordered" evidence="1">
    <location>
        <begin position="511"/>
        <end position="569"/>
    </location>
</feature>
<feature type="region of interest" description="Disordered" evidence="1">
    <location>
        <begin position="422"/>
        <end position="472"/>
    </location>
</feature>
<dbReference type="EnsemblMetazoa" id="AMIN009604-RA">
    <property type="protein sequence ID" value="AMIN009604-PA"/>
    <property type="gene ID" value="AMIN009604"/>
</dbReference>
<feature type="compositionally biased region" description="Low complexity" evidence="1">
    <location>
        <begin position="593"/>
        <end position="610"/>
    </location>
</feature>
<evidence type="ECO:0000256" key="1">
    <source>
        <dbReference type="SAM" id="MobiDB-lite"/>
    </source>
</evidence>